<protein>
    <recommendedName>
        <fullName evidence="4">GRAM domain-containing protein</fullName>
    </recommendedName>
</protein>
<evidence type="ECO:0000313" key="2">
    <source>
        <dbReference type="EMBL" id="OXV10285.1"/>
    </source>
</evidence>
<dbReference type="InterPro" id="IPR044852">
    <property type="entry name" value="WBP2-like"/>
</dbReference>
<dbReference type="SUPFAM" id="SSF50729">
    <property type="entry name" value="PH domain-like"/>
    <property type="match status" value="1"/>
</dbReference>
<gene>
    <name evidence="2" type="ORF">Egran_01955</name>
</gene>
<dbReference type="PANTHER" id="PTHR31606:SF1">
    <property type="entry name" value="WW DOMAIN BINDING PROTEIN 2, ISOFORM E"/>
    <property type="match status" value="1"/>
</dbReference>
<dbReference type="CDD" id="cd13214">
    <property type="entry name" value="PH-GRAM_WBP2"/>
    <property type="match status" value="1"/>
</dbReference>
<proteinExistence type="predicted"/>
<organism evidence="2 3">
    <name type="scientific">Elaphomyces granulatus</name>
    <dbReference type="NCBI Taxonomy" id="519963"/>
    <lineage>
        <taxon>Eukaryota</taxon>
        <taxon>Fungi</taxon>
        <taxon>Dikarya</taxon>
        <taxon>Ascomycota</taxon>
        <taxon>Pezizomycotina</taxon>
        <taxon>Eurotiomycetes</taxon>
        <taxon>Eurotiomycetidae</taxon>
        <taxon>Eurotiales</taxon>
        <taxon>Elaphomycetaceae</taxon>
        <taxon>Elaphomyces</taxon>
    </lineage>
</organism>
<feature type="region of interest" description="Disordered" evidence="1">
    <location>
        <begin position="147"/>
        <end position="249"/>
    </location>
</feature>
<dbReference type="AlphaFoldDB" id="A0A232M1K0"/>
<keyword evidence="3" id="KW-1185">Reference proteome</keyword>
<dbReference type="OrthoDB" id="1259151at2759"/>
<dbReference type="Proteomes" id="UP000243515">
    <property type="component" value="Unassembled WGS sequence"/>
</dbReference>
<reference evidence="2 3" key="1">
    <citation type="journal article" date="2015" name="Environ. Microbiol.">
        <title>Metagenome sequence of Elaphomyces granulatus from sporocarp tissue reveals Ascomycota ectomycorrhizal fingerprints of genome expansion and a Proteobacteria-rich microbiome.</title>
        <authorList>
            <person name="Quandt C.A."/>
            <person name="Kohler A."/>
            <person name="Hesse C.N."/>
            <person name="Sharpton T.J."/>
            <person name="Martin F."/>
            <person name="Spatafora J.W."/>
        </authorList>
    </citation>
    <scope>NUCLEOTIDE SEQUENCE [LARGE SCALE GENOMIC DNA]</scope>
    <source>
        <strain evidence="2 3">OSC145934</strain>
    </source>
</reference>
<dbReference type="PANTHER" id="PTHR31606">
    <property type="entry name" value="WW DOMAIN BINDING PROTEIN 2, ISOFORM E"/>
    <property type="match status" value="1"/>
</dbReference>
<accession>A0A232M1K0</accession>
<sequence length="262" mass="28512">MSINWVMLSENEDFVRLPNEHIIYTSPPRTSLSLKPPSSYSGKQSLSINSGGGYVYLTNQRIVYLPSQPSQQFQSFAAPLLNLHDSYVSAPFFGPNVWSAIVQPVPNGGIPPSLPAVELKMTFKDGGAFDFHAHFERIKERLQQAVEHARESGRMTGDGSQTSTRRGGAGGVVDFSSVHLDELPAYDGPQMGGNSEAPAYSEIPPSNQARAYSDDAQRSPSSSPNDLSGSRFDPPTEPPPGYEETQQQSVVEALENRLRLSG</sequence>
<evidence type="ECO:0008006" key="4">
    <source>
        <dbReference type="Google" id="ProtNLM"/>
    </source>
</evidence>
<dbReference type="GO" id="GO:0005634">
    <property type="term" value="C:nucleus"/>
    <property type="evidence" value="ECO:0007669"/>
    <property type="project" value="TreeGrafter"/>
</dbReference>
<evidence type="ECO:0000256" key="1">
    <source>
        <dbReference type="SAM" id="MobiDB-lite"/>
    </source>
</evidence>
<dbReference type="GO" id="GO:0003713">
    <property type="term" value="F:transcription coactivator activity"/>
    <property type="evidence" value="ECO:0007669"/>
    <property type="project" value="InterPro"/>
</dbReference>
<evidence type="ECO:0000313" key="3">
    <source>
        <dbReference type="Proteomes" id="UP000243515"/>
    </source>
</evidence>
<dbReference type="GO" id="GO:0031490">
    <property type="term" value="F:chromatin DNA binding"/>
    <property type="evidence" value="ECO:0007669"/>
    <property type="project" value="TreeGrafter"/>
</dbReference>
<comment type="caution">
    <text evidence="2">The sequence shown here is derived from an EMBL/GenBank/DDBJ whole genome shotgun (WGS) entry which is preliminary data.</text>
</comment>
<name>A0A232M1K0_9EURO</name>
<dbReference type="EMBL" id="NPHW01003013">
    <property type="protein sequence ID" value="OXV10285.1"/>
    <property type="molecule type" value="Genomic_DNA"/>
</dbReference>